<reference evidence="1 2" key="1">
    <citation type="submission" date="2019-11" db="EMBL/GenBank/DDBJ databases">
        <authorList>
            <person name="Zheng R.K."/>
            <person name="Sun C.M."/>
        </authorList>
    </citation>
    <scope>NUCLEOTIDE SEQUENCE [LARGE SCALE GENOMIC DNA]</scope>
    <source>
        <strain evidence="1 2">SRB007</strain>
    </source>
</reference>
<protein>
    <recommendedName>
        <fullName evidence="3">CPXCG motif-containing cysteine-rich protein</fullName>
    </recommendedName>
</protein>
<evidence type="ECO:0000313" key="1">
    <source>
        <dbReference type="EMBL" id="QGY39567.1"/>
    </source>
</evidence>
<evidence type="ECO:0000313" key="2">
    <source>
        <dbReference type="Proteomes" id="UP000428328"/>
    </source>
</evidence>
<name>A0A6I6JHJ6_9BACT</name>
<dbReference type="Proteomes" id="UP000428328">
    <property type="component" value="Chromosome"/>
</dbReference>
<gene>
    <name evidence="1" type="ORF">GM415_05355</name>
</gene>
<dbReference type="AlphaFoldDB" id="A0A6I6JHJ6"/>
<dbReference type="RefSeq" id="WP_158946793.1">
    <property type="nucleotide sequence ID" value="NZ_CP046400.1"/>
</dbReference>
<proteinExistence type="predicted"/>
<accession>A0A6I6JHJ6</accession>
<dbReference type="KEGG" id="psel:GM415_05355"/>
<organism evidence="1 2">
    <name type="scientific">Pseudodesulfovibrio cashew</name>
    <dbReference type="NCBI Taxonomy" id="2678688"/>
    <lineage>
        <taxon>Bacteria</taxon>
        <taxon>Pseudomonadati</taxon>
        <taxon>Thermodesulfobacteriota</taxon>
        <taxon>Desulfovibrionia</taxon>
        <taxon>Desulfovibrionales</taxon>
        <taxon>Desulfovibrionaceae</taxon>
    </lineage>
</organism>
<sequence length="73" mass="8032">MSVITVNCPYCAAVRSLPAPQDYSPFYVDCDRCSERFIVEPVQNGTMVYRDGEAPCCSDPECRATEMGDAGQD</sequence>
<evidence type="ECO:0008006" key="3">
    <source>
        <dbReference type="Google" id="ProtNLM"/>
    </source>
</evidence>
<dbReference type="EMBL" id="CP046400">
    <property type="protein sequence ID" value="QGY39567.1"/>
    <property type="molecule type" value="Genomic_DNA"/>
</dbReference>
<keyword evidence="2" id="KW-1185">Reference proteome</keyword>